<comment type="caution">
    <text evidence="10">The sequence shown here is derived from an EMBL/GenBank/DDBJ whole genome shotgun (WGS) entry which is preliminary data.</text>
</comment>
<gene>
    <name evidence="10" type="ORF">GGR43_001750</name>
</gene>
<organism evidence="10 11">
    <name type="scientific">Sphingobium jiangsuense</name>
    <dbReference type="NCBI Taxonomy" id="870476"/>
    <lineage>
        <taxon>Bacteria</taxon>
        <taxon>Pseudomonadati</taxon>
        <taxon>Pseudomonadota</taxon>
        <taxon>Alphaproteobacteria</taxon>
        <taxon>Sphingomonadales</taxon>
        <taxon>Sphingomonadaceae</taxon>
        <taxon>Sphingobium</taxon>
    </lineage>
</organism>
<dbReference type="PROSITE" id="PS50850">
    <property type="entry name" value="MFS"/>
    <property type="match status" value="1"/>
</dbReference>
<feature type="transmembrane region" description="Helical" evidence="8">
    <location>
        <begin position="202"/>
        <end position="222"/>
    </location>
</feature>
<keyword evidence="4" id="KW-1003">Cell membrane</keyword>
<dbReference type="InterPro" id="IPR036259">
    <property type="entry name" value="MFS_trans_sf"/>
</dbReference>
<dbReference type="Gene3D" id="1.20.1720.10">
    <property type="entry name" value="Multidrug resistance protein D"/>
    <property type="match status" value="1"/>
</dbReference>
<dbReference type="Pfam" id="PF07690">
    <property type="entry name" value="MFS_1"/>
    <property type="match status" value="1"/>
</dbReference>
<evidence type="ECO:0000256" key="8">
    <source>
        <dbReference type="RuleBase" id="RU365088"/>
    </source>
</evidence>
<dbReference type="CDD" id="cd17320">
    <property type="entry name" value="MFS_MdfA_MDR_like"/>
    <property type="match status" value="1"/>
</dbReference>
<protein>
    <recommendedName>
        <fullName evidence="8">Bcr/CflA family efflux transporter</fullName>
    </recommendedName>
</protein>
<proteinExistence type="inferred from homology"/>
<evidence type="ECO:0000313" key="10">
    <source>
        <dbReference type="EMBL" id="MBB3926035.1"/>
    </source>
</evidence>
<comment type="subcellular location">
    <subcellularLocation>
        <location evidence="8">Cell inner membrane</location>
        <topology evidence="8">Multi-pass membrane protein</topology>
    </subcellularLocation>
    <subcellularLocation>
        <location evidence="1">Cell membrane</location>
        <topology evidence="1">Multi-pass membrane protein</topology>
    </subcellularLocation>
</comment>
<feature type="transmembrane region" description="Helical" evidence="8">
    <location>
        <begin position="31"/>
        <end position="51"/>
    </location>
</feature>
<dbReference type="NCBIfam" id="TIGR00710">
    <property type="entry name" value="efflux_Bcr_CflA"/>
    <property type="match status" value="1"/>
</dbReference>
<dbReference type="InterPro" id="IPR011701">
    <property type="entry name" value="MFS"/>
</dbReference>
<dbReference type="GO" id="GO:0005886">
    <property type="term" value="C:plasma membrane"/>
    <property type="evidence" value="ECO:0007669"/>
    <property type="project" value="UniProtKB-SubCell"/>
</dbReference>
<comment type="similarity">
    <text evidence="2 8">Belongs to the major facilitator superfamily. Bcr/CmlA family.</text>
</comment>
<evidence type="ECO:0000256" key="3">
    <source>
        <dbReference type="ARBA" id="ARBA00022448"/>
    </source>
</evidence>
<keyword evidence="11" id="KW-1185">Reference proteome</keyword>
<evidence type="ECO:0000256" key="2">
    <source>
        <dbReference type="ARBA" id="ARBA00006236"/>
    </source>
</evidence>
<evidence type="ECO:0000256" key="4">
    <source>
        <dbReference type="ARBA" id="ARBA00022475"/>
    </source>
</evidence>
<reference evidence="10 11" key="1">
    <citation type="submission" date="2020-08" db="EMBL/GenBank/DDBJ databases">
        <title>Genomic Encyclopedia of Type Strains, Phase IV (KMG-IV): sequencing the most valuable type-strain genomes for metagenomic binning, comparative biology and taxonomic classification.</title>
        <authorList>
            <person name="Goeker M."/>
        </authorList>
    </citation>
    <scope>NUCLEOTIDE SEQUENCE [LARGE SCALE GENOMIC DNA]</scope>
    <source>
        <strain evidence="10 11">DSM 26189</strain>
    </source>
</reference>
<comment type="caution">
    <text evidence="8">Lacks conserved residue(s) required for the propagation of feature annotation.</text>
</comment>
<dbReference type="FunFam" id="1.20.1720.10:FF:000005">
    <property type="entry name" value="Bcr/CflA family efflux transporter"/>
    <property type="match status" value="1"/>
</dbReference>
<dbReference type="GO" id="GO:0042910">
    <property type="term" value="F:xenobiotic transmembrane transporter activity"/>
    <property type="evidence" value="ECO:0007669"/>
    <property type="project" value="InterPro"/>
</dbReference>
<feature type="domain" description="Major facilitator superfamily (MFS) profile" evidence="9">
    <location>
        <begin position="1"/>
        <end position="383"/>
    </location>
</feature>
<feature type="transmembrane region" description="Helical" evidence="8">
    <location>
        <begin position="333"/>
        <end position="352"/>
    </location>
</feature>
<feature type="transmembrane region" description="Helical" evidence="8">
    <location>
        <begin position="63"/>
        <end position="82"/>
    </location>
</feature>
<evidence type="ECO:0000259" key="9">
    <source>
        <dbReference type="PROSITE" id="PS50850"/>
    </source>
</evidence>
<dbReference type="InterPro" id="IPR020846">
    <property type="entry name" value="MFS_dom"/>
</dbReference>
<evidence type="ECO:0000256" key="1">
    <source>
        <dbReference type="ARBA" id="ARBA00004651"/>
    </source>
</evidence>
<evidence type="ECO:0000256" key="6">
    <source>
        <dbReference type="ARBA" id="ARBA00022989"/>
    </source>
</evidence>
<keyword evidence="3 8" id="KW-0813">Transport</keyword>
<feature type="transmembrane region" description="Helical" evidence="8">
    <location>
        <begin position="301"/>
        <end position="321"/>
    </location>
</feature>
<feature type="transmembrane region" description="Helical" evidence="8">
    <location>
        <begin position="237"/>
        <end position="255"/>
    </location>
</feature>
<evidence type="ECO:0000256" key="7">
    <source>
        <dbReference type="ARBA" id="ARBA00023136"/>
    </source>
</evidence>
<sequence>MLAGLSAFAPLSIDMYLPALPAMTHDLDAGAAQGSLTVAAFFAGLCLGQLVHGPLSDRIGRRLPLLGGLALYIAAAVCAALARSIELLIVARFVQALGGCAGMVVSRASVRDRFSPQESAHVFSLLLLVMSLAPIIAPLLGSWVMLIASWRAIFWILAALGVLVGVATLVGLPETRSPETAAHARAESPFAAYRSLLGERRVMGYALVAGLSHMGLLTYLAVSPSVLVNGFRISPQAYGWVVAINGIGLVTTNYLNRRLLARLSYDYILRRANLGCVMAAAALLACAAGGFGGLWGVTVPLFFMVAMMGFTQANALAGAMAHDPQRAGATSALVGFLQFGGGALGATTAGWFDDGTALPMAVVILAAYTGAALVLHGFCARRP</sequence>
<name>A0A7W6BLM4_9SPHN</name>
<dbReference type="GO" id="GO:1990961">
    <property type="term" value="P:xenobiotic detoxification by transmembrane export across the plasma membrane"/>
    <property type="evidence" value="ECO:0007669"/>
    <property type="project" value="InterPro"/>
</dbReference>
<evidence type="ECO:0000313" key="11">
    <source>
        <dbReference type="Proteomes" id="UP000571950"/>
    </source>
</evidence>
<dbReference type="PANTHER" id="PTHR23502">
    <property type="entry name" value="MAJOR FACILITATOR SUPERFAMILY"/>
    <property type="match status" value="1"/>
</dbReference>
<dbReference type="SUPFAM" id="SSF103473">
    <property type="entry name" value="MFS general substrate transporter"/>
    <property type="match status" value="1"/>
</dbReference>
<dbReference type="GO" id="GO:0015385">
    <property type="term" value="F:sodium:proton antiporter activity"/>
    <property type="evidence" value="ECO:0007669"/>
    <property type="project" value="TreeGrafter"/>
</dbReference>
<dbReference type="AlphaFoldDB" id="A0A7W6BLM4"/>
<dbReference type="Proteomes" id="UP000571950">
    <property type="component" value="Unassembled WGS sequence"/>
</dbReference>
<keyword evidence="6 8" id="KW-1133">Transmembrane helix</keyword>
<evidence type="ECO:0000256" key="5">
    <source>
        <dbReference type="ARBA" id="ARBA00022692"/>
    </source>
</evidence>
<feature type="transmembrane region" description="Helical" evidence="8">
    <location>
        <begin position="152"/>
        <end position="172"/>
    </location>
</feature>
<keyword evidence="5 8" id="KW-0812">Transmembrane</keyword>
<dbReference type="InterPro" id="IPR004812">
    <property type="entry name" value="Efflux_drug-R_Bcr/CmlA"/>
</dbReference>
<feature type="transmembrane region" description="Helical" evidence="8">
    <location>
        <begin position="276"/>
        <end position="295"/>
    </location>
</feature>
<keyword evidence="7 8" id="KW-0472">Membrane</keyword>
<feature type="transmembrane region" description="Helical" evidence="8">
    <location>
        <begin position="358"/>
        <end position="379"/>
    </location>
</feature>
<feature type="transmembrane region" description="Helical" evidence="8">
    <location>
        <begin position="88"/>
        <end position="110"/>
    </location>
</feature>
<dbReference type="PANTHER" id="PTHR23502:SF132">
    <property type="entry name" value="POLYAMINE TRANSPORTER 2-RELATED"/>
    <property type="match status" value="1"/>
</dbReference>
<keyword evidence="8" id="KW-0997">Cell inner membrane</keyword>
<feature type="transmembrane region" description="Helical" evidence="8">
    <location>
        <begin position="122"/>
        <end position="146"/>
    </location>
</feature>
<accession>A0A7W6BLM4</accession>
<dbReference type="EMBL" id="JACIDT010000005">
    <property type="protein sequence ID" value="MBB3926035.1"/>
    <property type="molecule type" value="Genomic_DNA"/>
</dbReference>